<dbReference type="OrthoDB" id="7456916at2"/>
<evidence type="ECO:0000256" key="5">
    <source>
        <dbReference type="ARBA" id="ARBA00023004"/>
    </source>
</evidence>
<dbReference type="PROSITE" id="PS51296">
    <property type="entry name" value="RIESKE"/>
    <property type="match status" value="1"/>
</dbReference>
<evidence type="ECO:0000256" key="2">
    <source>
        <dbReference type="ARBA" id="ARBA00022714"/>
    </source>
</evidence>
<evidence type="ECO:0000256" key="6">
    <source>
        <dbReference type="ARBA" id="ARBA00023014"/>
    </source>
</evidence>
<comment type="caution">
    <text evidence="8">The sequence shown here is derived from an EMBL/GenBank/DDBJ whole genome shotgun (WGS) entry which is preliminary data.</text>
</comment>
<gene>
    <name evidence="8" type="ORF">FIV46_17980</name>
</gene>
<dbReference type="AlphaFoldDB" id="A0A501P941"/>
<keyword evidence="4" id="KW-0560">Oxidoreductase</keyword>
<sequence>MKVTNKSISDFLSDVEMESVRRPIAEARTLPNIAYTSADFLALEIERIYMRHWTALCFVFDVPSPGDAFPVDYCGMPLVAVRGQDRIIRVFHNVCPYDGCPLVLSPKSGLERLISPYHGWEYDLTGKLVAIPYWDGTQEGNLDALKGRDVDLVPVHVGTFLETVFVNLDDDPEDFGTFTAPIERQFSEYDLSIVAPGLDGEGIPIVTTHERRCNWKTFYENSALNVLHENFVHDFYMVSPEVPRIKQDGVPSFENIVDEGLLALGFDAEDFAATYPHMDIAHLGKGDVPPHRECFGTHYPNFYISFAPNFIEITAVLPHGPENIRERQAILFHKDVAADPALLKMRQFLVSAFDGASVEDGAICEAVQRARRSPVFTQKFYSPFWDELHYRFNKMILKDLERK</sequence>
<keyword evidence="6" id="KW-0411">Iron-sulfur</keyword>
<proteinExistence type="predicted"/>
<dbReference type="GO" id="GO:0005506">
    <property type="term" value="F:iron ion binding"/>
    <property type="evidence" value="ECO:0007669"/>
    <property type="project" value="InterPro"/>
</dbReference>
<keyword evidence="5" id="KW-0408">Iron</keyword>
<dbReference type="Gene3D" id="3.90.380.10">
    <property type="entry name" value="Naphthalene 1,2-dioxygenase Alpha Subunit, Chain A, domain 1"/>
    <property type="match status" value="1"/>
</dbReference>
<dbReference type="Proteomes" id="UP000319148">
    <property type="component" value="Unassembled WGS sequence"/>
</dbReference>
<dbReference type="PRINTS" id="PR00090">
    <property type="entry name" value="RNGDIOXGNASE"/>
</dbReference>
<dbReference type="Pfam" id="PF00848">
    <property type="entry name" value="Ring_hydroxyl_A"/>
    <property type="match status" value="1"/>
</dbReference>
<dbReference type="SUPFAM" id="SSF50022">
    <property type="entry name" value="ISP domain"/>
    <property type="match status" value="1"/>
</dbReference>
<dbReference type="PANTHER" id="PTHR43756:SF5">
    <property type="entry name" value="CHOLINE MONOOXYGENASE, CHLOROPLASTIC"/>
    <property type="match status" value="1"/>
</dbReference>
<dbReference type="CDD" id="cd03469">
    <property type="entry name" value="Rieske_RO_Alpha_N"/>
    <property type="match status" value="1"/>
</dbReference>
<accession>A0A501P941</accession>
<dbReference type="InterPro" id="IPR036922">
    <property type="entry name" value="Rieske_2Fe-2S_sf"/>
</dbReference>
<dbReference type="RefSeq" id="WP_139942330.1">
    <property type="nucleotide sequence ID" value="NZ_JBHSYP010000003.1"/>
</dbReference>
<dbReference type="InterPro" id="IPR015879">
    <property type="entry name" value="Ring_hydroxy_dOase_asu_C_dom"/>
</dbReference>
<dbReference type="InterPro" id="IPR001663">
    <property type="entry name" value="Rng_hydr_dOase-A"/>
</dbReference>
<keyword evidence="9" id="KW-1185">Reference proteome</keyword>
<evidence type="ECO:0000256" key="1">
    <source>
        <dbReference type="ARBA" id="ARBA00001962"/>
    </source>
</evidence>
<evidence type="ECO:0000313" key="9">
    <source>
        <dbReference type="Proteomes" id="UP000319148"/>
    </source>
</evidence>
<evidence type="ECO:0000259" key="7">
    <source>
        <dbReference type="PROSITE" id="PS51296"/>
    </source>
</evidence>
<dbReference type="GO" id="GO:0051537">
    <property type="term" value="F:2 iron, 2 sulfur cluster binding"/>
    <property type="evidence" value="ECO:0007669"/>
    <property type="project" value="UniProtKB-KW"/>
</dbReference>
<dbReference type="CDD" id="cd00680">
    <property type="entry name" value="RHO_alpha_C"/>
    <property type="match status" value="1"/>
</dbReference>
<dbReference type="PANTHER" id="PTHR43756">
    <property type="entry name" value="CHOLINE MONOOXYGENASE, CHLOROPLASTIC"/>
    <property type="match status" value="1"/>
</dbReference>
<organism evidence="8 9">
    <name type="scientific">Emcibacter nanhaiensis</name>
    <dbReference type="NCBI Taxonomy" id="1505037"/>
    <lineage>
        <taxon>Bacteria</taxon>
        <taxon>Pseudomonadati</taxon>
        <taxon>Pseudomonadota</taxon>
        <taxon>Alphaproteobacteria</taxon>
        <taxon>Emcibacterales</taxon>
        <taxon>Emcibacteraceae</taxon>
        <taxon>Emcibacter</taxon>
    </lineage>
</organism>
<evidence type="ECO:0000256" key="4">
    <source>
        <dbReference type="ARBA" id="ARBA00023002"/>
    </source>
</evidence>
<keyword evidence="2" id="KW-0001">2Fe-2S</keyword>
<feature type="domain" description="Rieske" evidence="7">
    <location>
        <begin position="53"/>
        <end position="132"/>
    </location>
</feature>
<evidence type="ECO:0000313" key="8">
    <source>
        <dbReference type="EMBL" id="TPD56859.1"/>
    </source>
</evidence>
<dbReference type="EMBL" id="VFIY01000019">
    <property type="protein sequence ID" value="TPD56859.1"/>
    <property type="molecule type" value="Genomic_DNA"/>
</dbReference>
<comment type="cofactor">
    <cofactor evidence="1">
        <name>Fe cation</name>
        <dbReference type="ChEBI" id="CHEBI:24875"/>
    </cofactor>
</comment>
<dbReference type="SUPFAM" id="SSF55961">
    <property type="entry name" value="Bet v1-like"/>
    <property type="match status" value="1"/>
</dbReference>
<reference evidence="9" key="1">
    <citation type="submission" date="2019-06" db="EMBL/GenBank/DDBJ databases">
        <title>The complete genome of Emcibacter congregatus ZYLT.</title>
        <authorList>
            <person name="Zhao Z."/>
        </authorList>
    </citation>
    <scope>NUCLEOTIDE SEQUENCE [LARGE SCALE GENOMIC DNA]</scope>
    <source>
        <strain evidence="9">MCCC 1A06723</strain>
    </source>
</reference>
<evidence type="ECO:0000256" key="3">
    <source>
        <dbReference type="ARBA" id="ARBA00022723"/>
    </source>
</evidence>
<dbReference type="Pfam" id="PF00355">
    <property type="entry name" value="Rieske"/>
    <property type="match status" value="1"/>
</dbReference>
<name>A0A501P941_9PROT</name>
<dbReference type="InterPro" id="IPR017941">
    <property type="entry name" value="Rieske_2Fe-2S"/>
</dbReference>
<keyword evidence="3" id="KW-0479">Metal-binding</keyword>
<dbReference type="GO" id="GO:0016491">
    <property type="term" value="F:oxidoreductase activity"/>
    <property type="evidence" value="ECO:0007669"/>
    <property type="project" value="UniProtKB-KW"/>
</dbReference>
<protein>
    <submittedName>
        <fullName evidence="8">Rieske 2Fe-2S domain-containing protein</fullName>
    </submittedName>
</protein>
<dbReference type="Gene3D" id="2.102.10.10">
    <property type="entry name" value="Rieske [2Fe-2S] iron-sulphur domain"/>
    <property type="match status" value="1"/>
</dbReference>